<dbReference type="InterPro" id="IPR046451">
    <property type="entry name" value="HgmA_C"/>
</dbReference>
<dbReference type="Gene3D" id="2.60.120.10">
    <property type="entry name" value="Jelly Rolls"/>
    <property type="match status" value="2"/>
</dbReference>
<keyword evidence="6 8" id="KW-0408">Iron</keyword>
<dbReference type="GO" id="GO:0004411">
    <property type="term" value="F:homogentisate 1,2-dioxygenase activity"/>
    <property type="evidence" value="ECO:0007669"/>
    <property type="project" value="UniProtKB-EC"/>
</dbReference>
<feature type="domain" description="Homogentisate 1,2-dioxygenase C-terminal" evidence="9">
    <location>
        <begin position="280"/>
        <end position="384"/>
    </location>
</feature>
<dbReference type="PANTHER" id="PTHR11056:SF0">
    <property type="entry name" value="HOMOGENTISATE 1,2-DIOXYGENASE"/>
    <property type="match status" value="1"/>
</dbReference>
<dbReference type="InterPro" id="IPR011051">
    <property type="entry name" value="RmlC_Cupin_sf"/>
</dbReference>
<dbReference type="EMBL" id="JAPDOD010000049">
    <property type="protein sequence ID" value="MDA0165606.1"/>
    <property type="molecule type" value="Genomic_DNA"/>
</dbReference>
<evidence type="ECO:0000256" key="5">
    <source>
        <dbReference type="ARBA" id="ARBA00023002"/>
    </source>
</evidence>
<keyword evidence="4" id="KW-0223">Dioxygenase</keyword>
<evidence type="ECO:0000256" key="2">
    <source>
        <dbReference type="ARBA" id="ARBA00007757"/>
    </source>
</evidence>
<dbReference type="GO" id="GO:0006570">
    <property type="term" value="P:tyrosine metabolic process"/>
    <property type="evidence" value="ECO:0007669"/>
    <property type="project" value="InterPro"/>
</dbReference>
<reference evidence="11" key="1">
    <citation type="submission" date="2022-10" db="EMBL/GenBank/DDBJ databases">
        <title>The WGS of Solirubrobacter ginsenosidimutans DSM 21036.</title>
        <authorList>
            <person name="Jiang Z."/>
        </authorList>
    </citation>
    <scope>NUCLEOTIDE SEQUENCE</scope>
    <source>
        <strain evidence="11">DSM 21036</strain>
    </source>
</reference>
<dbReference type="Proteomes" id="UP001149140">
    <property type="component" value="Unassembled WGS sequence"/>
</dbReference>
<dbReference type="GO" id="GO:0006559">
    <property type="term" value="P:L-phenylalanine catabolic process"/>
    <property type="evidence" value="ECO:0007669"/>
    <property type="project" value="InterPro"/>
</dbReference>
<evidence type="ECO:0000256" key="3">
    <source>
        <dbReference type="ARBA" id="ARBA00022723"/>
    </source>
</evidence>
<feature type="binding site" evidence="8">
    <location>
        <position position="340"/>
    </location>
    <ligand>
        <name>Fe cation</name>
        <dbReference type="ChEBI" id="CHEBI:24875"/>
    </ligand>
</feature>
<keyword evidence="5 11" id="KW-0560">Oxidoreductase</keyword>
<evidence type="ECO:0000256" key="6">
    <source>
        <dbReference type="ARBA" id="ARBA00023004"/>
    </source>
</evidence>
<evidence type="ECO:0000313" key="12">
    <source>
        <dbReference type="Proteomes" id="UP001149140"/>
    </source>
</evidence>
<dbReference type="AlphaFoldDB" id="A0A9X3MZ20"/>
<dbReference type="InterPro" id="IPR014710">
    <property type="entry name" value="RmlC-like_jellyroll"/>
</dbReference>
<feature type="active site" description="Proton acceptor" evidence="7">
    <location>
        <position position="267"/>
    </location>
</feature>
<name>A0A9X3MZ20_9ACTN</name>
<keyword evidence="3 8" id="KW-0479">Metal-binding</keyword>
<dbReference type="Pfam" id="PF04209">
    <property type="entry name" value="HgmA_C"/>
    <property type="match status" value="1"/>
</dbReference>
<evidence type="ECO:0000259" key="9">
    <source>
        <dbReference type="Pfam" id="PF04209"/>
    </source>
</evidence>
<dbReference type="CDD" id="cd02208">
    <property type="entry name" value="cupin_RmlC-like"/>
    <property type="match status" value="1"/>
</dbReference>
<dbReference type="EC" id="1.13.11.5" evidence="11"/>
<dbReference type="RefSeq" id="WP_270044867.1">
    <property type="nucleotide sequence ID" value="NZ_JAPDOD010000049.1"/>
</dbReference>
<evidence type="ECO:0000256" key="4">
    <source>
        <dbReference type="ARBA" id="ARBA00022964"/>
    </source>
</evidence>
<feature type="binding site" evidence="8">
    <location>
        <position position="320"/>
    </location>
    <ligand>
        <name>homogentisate</name>
        <dbReference type="ChEBI" id="CHEBI:16169"/>
    </ligand>
</feature>
<gene>
    <name evidence="11" type="ORF">OM076_35385</name>
</gene>
<evidence type="ECO:0000256" key="8">
    <source>
        <dbReference type="PIRSR" id="PIRSR605708-2"/>
    </source>
</evidence>
<evidence type="ECO:0000256" key="7">
    <source>
        <dbReference type="PIRSR" id="PIRSR605708-1"/>
    </source>
</evidence>
<proteinExistence type="inferred from homology"/>
<protein>
    <submittedName>
        <fullName evidence="11">Homogentisate 1,2-dioxygenase</fullName>
        <ecNumber evidence="11">1.13.11.5</ecNumber>
    </submittedName>
</protein>
<comment type="similarity">
    <text evidence="2">Belongs to the homogentisate dioxygenase family.</text>
</comment>
<sequence>MRYHSLGRIPAKRHVQYRDPDASAENGNAPLLVEEVMGFEGFSGNESILYHLFSPCRVKDVGDFTKIELEEWVPDTHVHRLTHTRGLEPSGDSVLGRRVLQYNHDVEIGMCVPEREADYFYRDGEGDEVIFVHEGSGAVETVFGTLEYRKHDYIVIPRGTTYRFRFDEPQRWLTFYTPGEIETPNRYRNRYGQLLEHAPFSQRDFHPPAELLTHRDRGEHVVKVRVRGGYQDYVVDYNPLDVVGWDGYVYPYTFNIADFEPKAGRLHQPPPAHQTFQGPNFVICSFCPRMLDWDPQAVVLPYHHSNVQSEEVMYYVEGDYAARKGVEIGSFTLHPSGLPHGPQPGTVEKTLGMTRTDELAVMCDTFRPLKLTTLSRDLDDPSYAYSWYEDPVRA</sequence>
<dbReference type="PANTHER" id="PTHR11056">
    <property type="entry name" value="HOMOGENTISATE 1,2-DIOXYGENASE"/>
    <property type="match status" value="1"/>
</dbReference>
<comment type="cofactor">
    <cofactor evidence="1 8">
        <name>Fe cation</name>
        <dbReference type="ChEBI" id="CHEBI:24875"/>
    </cofactor>
</comment>
<feature type="binding site" evidence="8">
    <location>
        <position position="304"/>
    </location>
    <ligand>
        <name>Fe cation</name>
        <dbReference type="ChEBI" id="CHEBI:24875"/>
    </ligand>
</feature>
<dbReference type="GO" id="GO:0005737">
    <property type="term" value="C:cytoplasm"/>
    <property type="evidence" value="ECO:0007669"/>
    <property type="project" value="TreeGrafter"/>
</dbReference>
<organism evidence="11 12">
    <name type="scientific">Solirubrobacter ginsenosidimutans</name>
    <dbReference type="NCBI Taxonomy" id="490573"/>
    <lineage>
        <taxon>Bacteria</taxon>
        <taxon>Bacillati</taxon>
        <taxon>Actinomycetota</taxon>
        <taxon>Thermoleophilia</taxon>
        <taxon>Solirubrobacterales</taxon>
        <taxon>Solirubrobacteraceae</taxon>
        <taxon>Solirubrobacter</taxon>
    </lineage>
</organism>
<feature type="binding site" evidence="8">
    <location>
        <position position="310"/>
    </location>
    <ligand>
        <name>Fe cation</name>
        <dbReference type="ChEBI" id="CHEBI:24875"/>
    </ligand>
</feature>
<keyword evidence="12" id="KW-1185">Reference proteome</keyword>
<feature type="binding site" evidence="8">
    <location>
        <position position="340"/>
    </location>
    <ligand>
        <name>homogentisate</name>
        <dbReference type="ChEBI" id="CHEBI:16169"/>
    </ligand>
</feature>
<dbReference type="GO" id="GO:0046872">
    <property type="term" value="F:metal ion binding"/>
    <property type="evidence" value="ECO:0007669"/>
    <property type="project" value="UniProtKB-KW"/>
</dbReference>
<dbReference type="SUPFAM" id="SSF51182">
    <property type="entry name" value="RmlC-like cupins"/>
    <property type="match status" value="1"/>
</dbReference>
<dbReference type="InterPro" id="IPR005708">
    <property type="entry name" value="Homogentis_dOase"/>
</dbReference>
<feature type="domain" description="Homogentisate 1,2-dioxygenase N-terminal" evidence="10">
    <location>
        <begin position="116"/>
        <end position="255"/>
    </location>
</feature>
<dbReference type="InterPro" id="IPR046452">
    <property type="entry name" value="HgmA_N"/>
</dbReference>
<accession>A0A9X3MZ20</accession>
<evidence type="ECO:0000256" key="1">
    <source>
        <dbReference type="ARBA" id="ARBA00001962"/>
    </source>
</evidence>
<evidence type="ECO:0000259" key="10">
    <source>
        <dbReference type="Pfam" id="PF20510"/>
    </source>
</evidence>
<evidence type="ECO:0000313" key="11">
    <source>
        <dbReference type="EMBL" id="MDA0165606.1"/>
    </source>
</evidence>
<dbReference type="Pfam" id="PF20510">
    <property type="entry name" value="HgmA_N"/>
    <property type="match status" value="1"/>
</dbReference>
<comment type="caution">
    <text evidence="11">The sequence shown here is derived from an EMBL/GenBank/DDBJ whole genome shotgun (WGS) entry which is preliminary data.</text>
</comment>